<dbReference type="RefSeq" id="WP_145087407.1">
    <property type="nucleotide sequence ID" value="NZ_CP036274.1"/>
</dbReference>
<dbReference type="EMBL" id="CP036274">
    <property type="protein sequence ID" value="QDU26648.1"/>
    <property type="molecule type" value="Genomic_DNA"/>
</dbReference>
<reference evidence="2 3" key="1">
    <citation type="submission" date="2019-02" db="EMBL/GenBank/DDBJ databases">
        <title>Deep-cultivation of Planctomycetes and their phenomic and genomic characterization uncovers novel biology.</title>
        <authorList>
            <person name="Wiegand S."/>
            <person name="Jogler M."/>
            <person name="Boedeker C."/>
            <person name="Pinto D."/>
            <person name="Vollmers J."/>
            <person name="Rivas-Marin E."/>
            <person name="Kohn T."/>
            <person name="Peeters S.H."/>
            <person name="Heuer A."/>
            <person name="Rast P."/>
            <person name="Oberbeckmann S."/>
            <person name="Bunk B."/>
            <person name="Jeske O."/>
            <person name="Meyerdierks A."/>
            <person name="Storesund J.E."/>
            <person name="Kallscheuer N."/>
            <person name="Luecker S."/>
            <person name="Lage O.M."/>
            <person name="Pohl T."/>
            <person name="Merkel B.J."/>
            <person name="Hornburger P."/>
            <person name="Mueller R.-W."/>
            <person name="Bruemmer F."/>
            <person name="Labrenz M."/>
            <person name="Spormann A.M."/>
            <person name="Op den Camp H."/>
            <person name="Overmann J."/>
            <person name="Amann R."/>
            <person name="Jetten M.S.M."/>
            <person name="Mascher T."/>
            <person name="Medema M.H."/>
            <person name="Devos D.P."/>
            <person name="Kaster A.-K."/>
            <person name="Ovreas L."/>
            <person name="Rohde M."/>
            <person name="Galperin M.Y."/>
            <person name="Jogler C."/>
        </authorList>
    </citation>
    <scope>NUCLEOTIDE SEQUENCE [LARGE SCALE GENOMIC DNA]</scope>
    <source>
        <strain evidence="2 3">ETA_A8</strain>
    </source>
</reference>
<keyword evidence="3" id="KW-1185">Reference proteome</keyword>
<dbReference type="KEGG" id="aagg:ETAA8_17290"/>
<keyword evidence="1" id="KW-1133">Transmembrane helix</keyword>
<evidence type="ECO:0008006" key="4">
    <source>
        <dbReference type="Google" id="ProtNLM"/>
    </source>
</evidence>
<gene>
    <name evidence="2" type="ORF">ETAA8_17290</name>
</gene>
<organism evidence="2 3">
    <name type="scientific">Anatilimnocola aggregata</name>
    <dbReference type="NCBI Taxonomy" id="2528021"/>
    <lineage>
        <taxon>Bacteria</taxon>
        <taxon>Pseudomonadati</taxon>
        <taxon>Planctomycetota</taxon>
        <taxon>Planctomycetia</taxon>
        <taxon>Pirellulales</taxon>
        <taxon>Pirellulaceae</taxon>
        <taxon>Anatilimnocola</taxon>
    </lineage>
</organism>
<feature type="transmembrane region" description="Helical" evidence="1">
    <location>
        <begin position="33"/>
        <end position="54"/>
    </location>
</feature>
<protein>
    <recommendedName>
        <fullName evidence="4">ABC3 transporter permease protein domain-containing protein</fullName>
    </recommendedName>
</protein>
<evidence type="ECO:0000313" key="3">
    <source>
        <dbReference type="Proteomes" id="UP000315017"/>
    </source>
</evidence>
<keyword evidence="1" id="KW-0812">Transmembrane</keyword>
<dbReference type="OrthoDB" id="3510103at2"/>
<sequence length="71" mass="6964">MLGGAIGLLIATTILKTGNLAIGIEAVLVPFLATSHLVLTGIGVSVVAGLLAGISPAWTAARSEIVSGLRG</sequence>
<keyword evidence="1" id="KW-0472">Membrane</keyword>
<evidence type="ECO:0000313" key="2">
    <source>
        <dbReference type="EMBL" id="QDU26648.1"/>
    </source>
</evidence>
<proteinExistence type="predicted"/>
<name>A0A517Y8S3_9BACT</name>
<dbReference type="AlphaFoldDB" id="A0A517Y8S3"/>
<dbReference type="Proteomes" id="UP000315017">
    <property type="component" value="Chromosome"/>
</dbReference>
<accession>A0A517Y8S3</accession>
<evidence type="ECO:0000256" key="1">
    <source>
        <dbReference type="SAM" id="Phobius"/>
    </source>
</evidence>